<dbReference type="Proteomes" id="UP000807115">
    <property type="component" value="Chromosome 3"/>
</dbReference>
<evidence type="ECO:0000313" key="2">
    <source>
        <dbReference type="Proteomes" id="UP000807115"/>
    </source>
</evidence>
<accession>A0A921URC9</accession>
<name>A0A921URC9_SORBI</name>
<reference evidence="1" key="2">
    <citation type="submission" date="2020-10" db="EMBL/GenBank/DDBJ databases">
        <authorList>
            <person name="Cooper E.A."/>
            <person name="Brenton Z.W."/>
            <person name="Flinn B.S."/>
            <person name="Jenkins J."/>
            <person name="Shu S."/>
            <person name="Flowers D."/>
            <person name="Luo F."/>
            <person name="Wang Y."/>
            <person name="Xia P."/>
            <person name="Barry K."/>
            <person name="Daum C."/>
            <person name="Lipzen A."/>
            <person name="Yoshinaga Y."/>
            <person name="Schmutz J."/>
            <person name="Saski C."/>
            <person name="Vermerris W."/>
            <person name="Kresovich S."/>
        </authorList>
    </citation>
    <scope>NUCLEOTIDE SEQUENCE</scope>
</reference>
<dbReference type="AlphaFoldDB" id="A0A921URC9"/>
<gene>
    <name evidence="1" type="ORF">BDA96_03G281800</name>
</gene>
<proteinExistence type="predicted"/>
<reference evidence="1" key="1">
    <citation type="journal article" date="2019" name="BMC Genomics">
        <title>A new reference genome for Sorghum bicolor reveals high levels of sequence similarity between sweet and grain genotypes: implications for the genetics of sugar metabolism.</title>
        <authorList>
            <person name="Cooper E.A."/>
            <person name="Brenton Z.W."/>
            <person name="Flinn B.S."/>
            <person name="Jenkins J."/>
            <person name="Shu S."/>
            <person name="Flowers D."/>
            <person name="Luo F."/>
            <person name="Wang Y."/>
            <person name="Xia P."/>
            <person name="Barry K."/>
            <person name="Daum C."/>
            <person name="Lipzen A."/>
            <person name="Yoshinaga Y."/>
            <person name="Schmutz J."/>
            <person name="Saski C."/>
            <person name="Vermerris W."/>
            <person name="Kresovich S."/>
        </authorList>
    </citation>
    <scope>NUCLEOTIDE SEQUENCE</scope>
</reference>
<comment type="caution">
    <text evidence="1">The sequence shown here is derived from an EMBL/GenBank/DDBJ whole genome shotgun (WGS) entry which is preliminary data.</text>
</comment>
<evidence type="ECO:0000313" key="1">
    <source>
        <dbReference type="EMBL" id="KAG0538961.1"/>
    </source>
</evidence>
<sequence length="85" mass="9766">MKVKADTDESSPAAMLASQDLAQRCKVFCYCGRNTFVVDELVLSFLFPIRRSLELLHCILNSMLLVETRPKPLALEYFYTIVFIM</sequence>
<organism evidence="1 2">
    <name type="scientific">Sorghum bicolor</name>
    <name type="common">Sorghum</name>
    <name type="synonym">Sorghum vulgare</name>
    <dbReference type="NCBI Taxonomy" id="4558"/>
    <lineage>
        <taxon>Eukaryota</taxon>
        <taxon>Viridiplantae</taxon>
        <taxon>Streptophyta</taxon>
        <taxon>Embryophyta</taxon>
        <taxon>Tracheophyta</taxon>
        <taxon>Spermatophyta</taxon>
        <taxon>Magnoliopsida</taxon>
        <taxon>Liliopsida</taxon>
        <taxon>Poales</taxon>
        <taxon>Poaceae</taxon>
        <taxon>PACMAD clade</taxon>
        <taxon>Panicoideae</taxon>
        <taxon>Andropogonodae</taxon>
        <taxon>Andropogoneae</taxon>
        <taxon>Sorghinae</taxon>
        <taxon>Sorghum</taxon>
    </lineage>
</organism>
<protein>
    <submittedName>
        <fullName evidence="1">Uncharacterized protein</fullName>
    </submittedName>
</protein>
<dbReference type="EMBL" id="CM027682">
    <property type="protein sequence ID" value="KAG0538961.1"/>
    <property type="molecule type" value="Genomic_DNA"/>
</dbReference>